<sequence length="252" mass="26857">MGCEPRTRRVSVCSDTCMVPSSAAKAEPTRPAATTAVTTGVSSRASARARTPPTERWRPRRVNSRTNWMVKAMPTKAAVRSETPALPGPTRRSCARRLRRWTRPVRTRWKTCPARSSAESPRQIARGGVQLENGGGGGVGDGVGGEGEGAELLPAGAGGVRERRGTGRQRRGEWRRRRCDLGQGLARRRREFVVAEVGRRRRAAPAVVDDMVSVVVAVAGDRDGGGGGGRVGVGGKRWGMAVSAGRKESLVG</sequence>
<dbReference type="EnsemblPlants" id="TuG1812G0200004636.01.T01">
    <property type="protein sequence ID" value="TuG1812G0200004636.01.T01.cds307946"/>
    <property type="gene ID" value="TuG1812G0200004636.01"/>
</dbReference>
<keyword evidence="3" id="KW-1185">Reference proteome</keyword>
<reference evidence="3" key="1">
    <citation type="journal article" date="2013" name="Nature">
        <title>Draft genome of the wheat A-genome progenitor Triticum urartu.</title>
        <authorList>
            <person name="Ling H.Q."/>
            <person name="Zhao S."/>
            <person name="Liu D."/>
            <person name="Wang J."/>
            <person name="Sun H."/>
            <person name="Zhang C."/>
            <person name="Fan H."/>
            <person name="Li D."/>
            <person name="Dong L."/>
            <person name="Tao Y."/>
            <person name="Gao C."/>
            <person name="Wu H."/>
            <person name="Li Y."/>
            <person name="Cui Y."/>
            <person name="Guo X."/>
            <person name="Zheng S."/>
            <person name="Wang B."/>
            <person name="Yu K."/>
            <person name="Liang Q."/>
            <person name="Yang W."/>
            <person name="Lou X."/>
            <person name="Chen J."/>
            <person name="Feng M."/>
            <person name="Jian J."/>
            <person name="Zhang X."/>
            <person name="Luo G."/>
            <person name="Jiang Y."/>
            <person name="Liu J."/>
            <person name="Wang Z."/>
            <person name="Sha Y."/>
            <person name="Zhang B."/>
            <person name="Wu H."/>
            <person name="Tang D."/>
            <person name="Shen Q."/>
            <person name="Xue P."/>
            <person name="Zou S."/>
            <person name="Wang X."/>
            <person name="Liu X."/>
            <person name="Wang F."/>
            <person name="Yang Y."/>
            <person name="An X."/>
            <person name="Dong Z."/>
            <person name="Zhang K."/>
            <person name="Zhang X."/>
            <person name="Luo M.C."/>
            <person name="Dvorak J."/>
            <person name="Tong Y."/>
            <person name="Wang J."/>
            <person name="Yang H."/>
            <person name="Li Z."/>
            <person name="Wang D."/>
            <person name="Zhang A."/>
            <person name="Wang J."/>
        </authorList>
    </citation>
    <scope>NUCLEOTIDE SEQUENCE</scope>
    <source>
        <strain evidence="3">cv. G1812</strain>
    </source>
</reference>
<gene>
    <name evidence="2" type="primary">LOC125539417</name>
</gene>
<dbReference type="Gramene" id="TuG1812G0200004636.01.T01">
    <property type="protein sequence ID" value="TuG1812G0200004636.01.T01.cds307946"/>
    <property type="gene ID" value="TuG1812G0200004636.01"/>
</dbReference>
<proteinExistence type="predicted"/>
<evidence type="ECO:0000313" key="3">
    <source>
        <dbReference type="Proteomes" id="UP000015106"/>
    </source>
</evidence>
<feature type="region of interest" description="Disordered" evidence="1">
    <location>
        <begin position="112"/>
        <end position="171"/>
    </location>
</feature>
<dbReference type="AlphaFoldDB" id="A0A8R7TLJ4"/>
<accession>A0A8R7TLJ4</accession>
<protein>
    <submittedName>
        <fullName evidence="2">Uncharacterized protein</fullName>
    </submittedName>
</protein>
<feature type="compositionally biased region" description="Low complexity" evidence="1">
    <location>
        <begin position="22"/>
        <end position="54"/>
    </location>
</feature>
<organism evidence="2 3">
    <name type="scientific">Triticum urartu</name>
    <name type="common">Red wild einkorn</name>
    <name type="synonym">Crithodium urartu</name>
    <dbReference type="NCBI Taxonomy" id="4572"/>
    <lineage>
        <taxon>Eukaryota</taxon>
        <taxon>Viridiplantae</taxon>
        <taxon>Streptophyta</taxon>
        <taxon>Embryophyta</taxon>
        <taxon>Tracheophyta</taxon>
        <taxon>Spermatophyta</taxon>
        <taxon>Magnoliopsida</taxon>
        <taxon>Liliopsida</taxon>
        <taxon>Poales</taxon>
        <taxon>Poaceae</taxon>
        <taxon>BOP clade</taxon>
        <taxon>Pooideae</taxon>
        <taxon>Triticodae</taxon>
        <taxon>Triticeae</taxon>
        <taxon>Triticinae</taxon>
        <taxon>Triticum</taxon>
    </lineage>
</organism>
<reference evidence="2" key="2">
    <citation type="submission" date="2018-03" db="EMBL/GenBank/DDBJ databases">
        <title>The Triticum urartu genome reveals the dynamic nature of wheat genome evolution.</title>
        <authorList>
            <person name="Ling H."/>
            <person name="Ma B."/>
            <person name="Shi X."/>
            <person name="Liu H."/>
            <person name="Dong L."/>
            <person name="Sun H."/>
            <person name="Cao Y."/>
            <person name="Gao Q."/>
            <person name="Zheng S."/>
            <person name="Li Y."/>
            <person name="Yu Y."/>
            <person name="Du H."/>
            <person name="Qi M."/>
            <person name="Li Y."/>
            <person name="Yu H."/>
            <person name="Cui Y."/>
            <person name="Wang N."/>
            <person name="Chen C."/>
            <person name="Wu H."/>
            <person name="Zhao Y."/>
            <person name="Zhang J."/>
            <person name="Li Y."/>
            <person name="Zhou W."/>
            <person name="Zhang B."/>
            <person name="Hu W."/>
            <person name="Eijk M."/>
            <person name="Tang J."/>
            <person name="Witsenboer H."/>
            <person name="Zhao S."/>
            <person name="Li Z."/>
            <person name="Zhang A."/>
            <person name="Wang D."/>
            <person name="Liang C."/>
        </authorList>
    </citation>
    <scope>NUCLEOTIDE SEQUENCE [LARGE SCALE GENOMIC DNA]</scope>
    <source>
        <strain evidence="2">cv. G1812</strain>
    </source>
</reference>
<feature type="compositionally biased region" description="Gly residues" evidence="1">
    <location>
        <begin position="133"/>
        <end position="147"/>
    </location>
</feature>
<feature type="region of interest" description="Disordered" evidence="1">
    <location>
        <begin position="21"/>
        <end position="57"/>
    </location>
</feature>
<evidence type="ECO:0000313" key="2">
    <source>
        <dbReference type="EnsemblPlants" id="TuG1812G0200004636.01.T01.cds307946"/>
    </source>
</evidence>
<name>A0A8R7TLJ4_TRIUA</name>
<evidence type="ECO:0000256" key="1">
    <source>
        <dbReference type="SAM" id="MobiDB-lite"/>
    </source>
</evidence>
<reference evidence="2" key="3">
    <citation type="submission" date="2022-06" db="UniProtKB">
        <authorList>
            <consortium name="EnsemblPlants"/>
        </authorList>
    </citation>
    <scope>IDENTIFICATION</scope>
</reference>
<dbReference type="Proteomes" id="UP000015106">
    <property type="component" value="Chromosome 2"/>
</dbReference>